<name>A0A154MF68_9PSEU</name>
<evidence type="ECO:0000313" key="1">
    <source>
        <dbReference type="EMBL" id="KZB82840.1"/>
    </source>
</evidence>
<dbReference type="Proteomes" id="UP000186883">
    <property type="component" value="Unassembled WGS sequence"/>
</dbReference>
<evidence type="ECO:0000313" key="3">
    <source>
        <dbReference type="Proteomes" id="UP000076321"/>
    </source>
</evidence>
<proteinExistence type="predicted"/>
<dbReference type="EMBL" id="LOBU02000028">
    <property type="protein sequence ID" value="OKA03768.1"/>
    <property type="molecule type" value="Genomic_DNA"/>
</dbReference>
<protein>
    <submittedName>
        <fullName evidence="1">Uncharacterized protein</fullName>
    </submittedName>
</protein>
<evidence type="ECO:0000313" key="4">
    <source>
        <dbReference type="Proteomes" id="UP000186883"/>
    </source>
</evidence>
<dbReference type="OrthoDB" id="3778355at2"/>
<reference evidence="2 4" key="2">
    <citation type="submission" date="2016-11" db="EMBL/GenBank/DDBJ databases">
        <title>Genome sequencing of Amycolatopsis regifaucium.</title>
        <authorList>
            <person name="Mayilraj S."/>
            <person name="Kaur N."/>
        </authorList>
    </citation>
    <scope>NUCLEOTIDE SEQUENCE [LARGE SCALE GENOMIC DNA]</scope>
    <source>
        <strain evidence="2 4">GY080</strain>
    </source>
</reference>
<organism evidence="1 3">
    <name type="scientific">Amycolatopsis regifaucium</name>
    <dbReference type="NCBI Taxonomy" id="546365"/>
    <lineage>
        <taxon>Bacteria</taxon>
        <taxon>Bacillati</taxon>
        <taxon>Actinomycetota</taxon>
        <taxon>Actinomycetes</taxon>
        <taxon>Pseudonocardiales</taxon>
        <taxon>Pseudonocardiaceae</taxon>
        <taxon>Amycolatopsis</taxon>
    </lineage>
</organism>
<sequence>MAKTPTLSPDSLAQRAPVRIEIDDDATPLVRLLGRTLRDAVRIGHVPDVLDRGTGTVVVRSHNTPQVATVILRDGAVTVTGGVSAPADATLVVDLEARFAPTQDPDGDAELADGTLRALRPPLPSWREAAKRFWEMTRGIRGIPDVLVAVAQGPDGPQEARFGSGPTTYRMVGTPDTLAGVFTGADYLLTSLDADLRVQGTLSQVSVMTAASWKVRFDV</sequence>
<dbReference type="EMBL" id="LQCI01000029">
    <property type="protein sequence ID" value="KZB82840.1"/>
    <property type="molecule type" value="Genomic_DNA"/>
</dbReference>
<accession>A0A154MF68</accession>
<evidence type="ECO:0000313" key="2">
    <source>
        <dbReference type="EMBL" id="OKA03768.1"/>
    </source>
</evidence>
<dbReference type="AlphaFoldDB" id="A0A154MF68"/>
<comment type="caution">
    <text evidence="1">The sequence shown here is derived from an EMBL/GenBank/DDBJ whole genome shotgun (WGS) entry which is preliminary data.</text>
</comment>
<dbReference type="Proteomes" id="UP000076321">
    <property type="component" value="Unassembled WGS sequence"/>
</dbReference>
<reference evidence="1 3" key="1">
    <citation type="submission" date="2015-12" db="EMBL/GenBank/DDBJ databases">
        <title>Amycolatopsis regifaucium genome sequencing and assembly.</title>
        <authorList>
            <person name="Mayilraj S."/>
        </authorList>
    </citation>
    <scope>NUCLEOTIDE SEQUENCE [LARGE SCALE GENOMIC DNA]</scope>
    <source>
        <strain evidence="1 3">GY080</strain>
    </source>
</reference>
<dbReference type="RefSeq" id="WP_061989667.1">
    <property type="nucleotide sequence ID" value="NZ_FOPQ01000026.1"/>
</dbReference>
<gene>
    <name evidence="2" type="ORF">ATP06_0234600</name>
    <name evidence="1" type="ORF">AVL48_37415</name>
</gene>
<keyword evidence="4" id="KW-1185">Reference proteome</keyword>